<accession>A0A8E2DN88</accession>
<name>A0A8E2DN88_9APHY</name>
<evidence type="ECO:0000313" key="3">
    <source>
        <dbReference type="Proteomes" id="UP000250043"/>
    </source>
</evidence>
<gene>
    <name evidence="2" type="ORF">OBBRIDRAFT_455656</name>
</gene>
<feature type="transmembrane region" description="Helical" evidence="1">
    <location>
        <begin position="98"/>
        <end position="123"/>
    </location>
</feature>
<evidence type="ECO:0000256" key="1">
    <source>
        <dbReference type="SAM" id="Phobius"/>
    </source>
</evidence>
<sequence>MSLMSSISKVPVAMSSIWGSGRASKANADRRAMNKKKMVVSKECIRSKSALRTYTAAEEECCRNVNSDSGAICVRLHDSSLTDLTMFPVICPCNGRVLIAYVAPSLTLFFTTVALFLGLWVLFLDVQ</sequence>
<evidence type="ECO:0000313" key="2">
    <source>
        <dbReference type="EMBL" id="OCH92349.1"/>
    </source>
</evidence>
<keyword evidence="1" id="KW-0472">Membrane</keyword>
<protein>
    <submittedName>
        <fullName evidence="2">Uncharacterized protein</fullName>
    </submittedName>
</protein>
<reference evidence="2 3" key="1">
    <citation type="submission" date="2016-07" db="EMBL/GenBank/DDBJ databases">
        <title>Draft genome of the white-rot fungus Obba rivulosa 3A-2.</title>
        <authorList>
            <consortium name="DOE Joint Genome Institute"/>
            <person name="Miettinen O."/>
            <person name="Riley R."/>
            <person name="Acob R."/>
            <person name="Barry K."/>
            <person name="Cullen D."/>
            <person name="De Vries R."/>
            <person name="Hainaut M."/>
            <person name="Hatakka A."/>
            <person name="Henrissat B."/>
            <person name="Hilden K."/>
            <person name="Kuo R."/>
            <person name="Labutti K."/>
            <person name="Lipzen A."/>
            <person name="Makela M.R."/>
            <person name="Sandor L."/>
            <person name="Spatafora J.W."/>
            <person name="Grigoriev I.V."/>
            <person name="Hibbett D.S."/>
        </authorList>
    </citation>
    <scope>NUCLEOTIDE SEQUENCE [LARGE SCALE GENOMIC DNA]</scope>
    <source>
        <strain evidence="2 3">3A-2</strain>
    </source>
</reference>
<proteinExistence type="predicted"/>
<keyword evidence="3" id="KW-1185">Reference proteome</keyword>
<dbReference type="EMBL" id="KV722370">
    <property type="protein sequence ID" value="OCH92349.1"/>
    <property type="molecule type" value="Genomic_DNA"/>
</dbReference>
<dbReference type="AlphaFoldDB" id="A0A8E2DN88"/>
<dbReference type="Proteomes" id="UP000250043">
    <property type="component" value="Unassembled WGS sequence"/>
</dbReference>
<keyword evidence="1" id="KW-0812">Transmembrane</keyword>
<organism evidence="2 3">
    <name type="scientific">Obba rivulosa</name>
    <dbReference type="NCBI Taxonomy" id="1052685"/>
    <lineage>
        <taxon>Eukaryota</taxon>
        <taxon>Fungi</taxon>
        <taxon>Dikarya</taxon>
        <taxon>Basidiomycota</taxon>
        <taxon>Agaricomycotina</taxon>
        <taxon>Agaricomycetes</taxon>
        <taxon>Polyporales</taxon>
        <taxon>Gelatoporiaceae</taxon>
        <taxon>Obba</taxon>
    </lineage>
</organism>
<keyword evidence="1" id="KW-1133">Transmembrane helix</keyword>